<comment type="caution">
    <text evidence="8">The sequence shown here is derived from an EMBL/GenBank/DDBJ whole genome shotgun (WGS) entry which is preliminary data.</text>
</comment>
<feature type="compositionally biased region" description="Low complexity" evidence="6">
    <location>
        <begin position="769"/>
        <end position="783"/>
    </location>
</feature>
<dbReference type="EMBL" id="JTDE01004024">
    <property type="protein sequence ID" value="KAF7255386.1"/>
    <property type="molecule type" value="Genomic_DNA"/>
</dbReference>
<dbReference type="InterPro" id="IPR053879">
    <property type="entry name" value="HYDIN_VesB_CFA65-like_Ig"/>
</dbReference>
<evidence type="ECO:0000256" key="3">
    <source>
        <dbReference type="ARBA" id="ARBA00022490"/>
    </source>
</evidence>
<evidence type="ECO:0000256" key="6">
    <source>
        <dbReference type="SAM" id="MobiDB-lite"/>
    </source>
</evidence>
<dbReference type="PANTHER" id="PTHR23053:SF0">
    <property type="entry name" value="HYDROCEPHALUS-INDUCING PROTEIN HOMOLOG"/>
    <property type="match status" value="1"/>
</dbReference>
<organism evidence="8 9">
    <name type="scientific">Paragonimus skrjabini miyazakii</name>
    <dbReference type="NCBI Taxonomy" id="59628"/>
    <lineage>
        <taxon>Eukaryota</taxon>
        <taxon>Metazoa</taxon>
        <taxon>Spiralia</taxon>
        <taxon>Lophotrochozoa</taxon>
        <taxon>Platyhelminthes</taxon>
        <taxon>Trematoda</taxon>
        <taxon>Digenea</taxon>
        <taxon>Plagiorchiida</taxon>
        <taxon>Troglotremata</taxon>
        <taxon>Troglotrematidae</taxon>
        <taxon>Paragonimus</taxon>
    </lineage>
</organism>
<keyword evidence="5" id="KW-0966">Cell projection</keyword>
<keyword evidence="4" id="KW-0969">Cilium</keyword>
<dbReference type="PANTHER" id="PTHR23053">
    <property type="entry name" value="DLEC1 DELETED IN LUNG AND ESOPHAGEAL CANCER 1"/>
    <property type="match status" value="1"/>
</dbReference>
<dbReference type="InterPro" id="IPR033305">
    <property type="entry name" value="Hydin-like"/>
</dbReference>
<dbReference type="GO" id="GO:0003341">
    <property type="term" value="P:cilium movement"/>
    <property type="evidence" value="ECO:0007669"/>
    <property type="project" value="TreeGrafter"/>
</dbReference>
<dbReference type="GO" id="GO:0005930">
    <property type="term" value="C:axoneme"/>
    <property type="evidence" value="ECO:0007669"/>
    <property type="project" value="TreeGrafter"/>
</dbReference>
<comment type="subcellular location">
    <subcellularLocation>
        <location evidence="1">Cell projection</location>
        <location evidence="1">Cilium</location>
    </subcellularLocation>
    <subcellularLocation>
        <location evidence="2">Cytoplasm</location>
    </subcellularLocation>
</comment>
<protein>
    <recommendedName>
        <fullName evidence="7">HYDIN/VesB/CFA65-like Ig-like domain-containing protein</fullName>
    </recommendedName>
</protein>
<evidence type="ECO:0000259" key="7">
    <source>
        <dbReference type="Pfam" id="PF22544"/>
    </source>
</evidence>
<name>A0A8S9YPM0_9TREM</name>
<evidence type="ECO:0000256" key="5">
    <source>
        <dbReference type="ARBA" id="ARBA00023273"/>
    </source>
</evidence>
<reference evidence="8" key="1">
    <citation type="submission" date="2019-07" db="EMBL/GenBank/DDBJ databases">
        <title>Annotation for the trematode Paragonimus miyazaki's.</title>
        <authorList>
            <person name="Choi Y.-J."/>
        </authorList>
    </citation>
    <scope>NUCLEOTIDE SEQUENCE</scope>
    <source>
        <strain evidence="8">Japan</strain>
    </source>
</reference>
<accession>A0A8S9YPM0</accession>
<dbReference type="InterPro" id="IPR013783">
    <property type="entry name" value="Ig-like_fold"/>
</dbReference>
<dbReference type="OrthoDB" id="6281343at2759"/>
<evidence type="ECO:0000256" key="2">
    <source>
        <dbReference type="ARBA" id="ARBA00004496"/>
    </source>
</evidence>
<keyword evidence="3" id="KW-0963">Cytoplasm</keyword>
<dbReference type="Pfam" id="PF22544">
    <property type="entry name" value="HYDIN_VesB_CFA65-like_Ig"/>
    <property type="match status" value="1"/>
</dbReference>
<dbReference type="GO" id="GO:1904158">
    <property type="term" value="P:axonemal central apparatus assembly"/>
    <property type="evidence" value="ECO:0007669"/>
    <property type="project" value="TreeGrafter"/>
</dbReference>
<dbReference type="Gene3D" id="2.60.40.10">
    <property type="entry name" value="Immunoglobulins"/>
    <property type="match status" value="6"/>
</dbReference>
<evidence type="ECO:0000313" key="8">
    <source>
        <dbReference type="EMBL" id="KAF7255386.1"/>
    </source>
</evidence>
<feature type="region of interest" description="Disordered" evidence="6">
    <location>
        <begin position="1197"/>
        <end position="1241"/>
    </location>
</feature>
<proteinExistence type="predicted"/>
<feature type="compositionally biased region" description="Polar residues" evidence="6">
    <location>
        <begin position="1212"/>
        <end position="1227"/>
    </location>
</feature>
<feature type="compositionally biased region" description="Polar residues" evidence="6">
    <location>
        <begin position="199"/>
        <end position="233"/>
    </location>
</feature>
<feature type="region of interest" description="Disordered" evidence="6">
    <location>
        <begin position="160"/>
        <end position="233"/>
    </location>
</feature>
<feature type="domain" description="HYDIN/VesB/CFA65-like Ig-like" evidence="7">
    <location>
        <begin position="1346"/>
        <end position="1411"/>
    </location>
</feature>
<feature type="compositionally biased region" description="Basic and acidic residues" evidence="6">
    <location>
        <begin position="165"/>
        <end position="176"/>
    </location>
</feature>
<keyword evidence="9" id="KW-1185">Reference proteome</keyword>
<sequence length="1560" mass="173721">METIRPFQTNLGDAWSEEKLVFETKSMMDDYEPTAMLLAHLPDPEEILDYIGLGNKGPPLPVPANLAVIRYPPKRPTPFRYLTDADELVSGPKSCKKSMELLTSQSDPAYKNVRYFHFLPSGVGDPTTADGKHNEAVILLAEEQNQDLPIPLVIGRKSVTTRQVPAKERKVTRAEPGEFGLPTDRRSVAASRSRKGQSLAISQGTGTTTRPKSSVNTRESHVSGSDETSNLDAQQNSANQPLTQFRWIIPAHGQVQLRIRFRADRIGQFDQVFHFELLGSRREYQLYCRGTCASPTISREPRLIYSNRKRALQFGEIIQKTYIMETETFEFGPLLVEKTREKVIEGYYPENRTTLKLVNTSPMEAQINLGLLTDANEEWFSYEPKNMLLSPGESKDVTLWAFPRTAKRYEDALVCAIKDNPEPVVLKVACDGSLPALELDKKVFNFDKVLLQRKDVRSITLRNPTLLPVLWKLAGVDALGEEFSVPQDAGLVEPKSDFVLYAYFRAMKPFKSGQKKNLRLEVYDVENLAGMIQAETIQVIAEAYDVALDISFPKRINFGALVVQHRKTRQIVIENNGEQDFRFSIVRMSKMIEVVTAKEMGLQKAKQNDMMLLTTPQSKLQVGFFTITPAGGTIPPGNAQLITVECFAEIKGVSEEEFAIEISDRDTVSYRYGVPYVLQAEGHLPSIETTDIATIFEEHRICNDLTTLKPIELVDKGSYGCGVYGVAENCFLFTNVLVGSRVRARFCIANRGRVPAEVLFELRSTGLIPSQSPSRPSGQSSRSLTPADAFEVDPEREQIEPHTCTYVNVTFSPSAMHKYAAQFRVYLENVPSMTSTGSGRTSYTPGGSKLTTALPVLSFELAGEGHLPRLTVLEPTVRSRQGHVMCVFQRVQLGRQANRSLVLKNTGILNSRINLNLVDADHVFYLEPVEKSEALLFIDNRVLPTKAATDLAPGRVSSANEQHSVASQLNTAGLLLQPGKHFCFRVCYRPSQSGLKSLGQIRLLVVNNPYEDTLVELVGESLADEVCLYDLPQLEPERARCIKEALIRCSSASKGAGDSNKQDGTESESAWDEFQTIAALRHNHLDFGDCAPSEPVSYTFTFTHCGKLDNMEPTSFRYAWPIDHPNLQFQPSEGHLHPNQSRRITVTFCASNGPVTMQASPIKCVLRRIRLPIPEGCTKPADWDDTKQMIRWVDAPLDPSKQVPVGPDGMVRSTSGSRTNSRLTPTSREGHHESPTENSDMYNSDCGCAAEVIRKKQKLIEIEPEPQFEEIVDRPEPKPLELLVSVVADYARFNCDVDCIVFKETLMLQRRIYRFELSNTGLVTLNYRWVIEMMYTKDTGPINNGTNSDATDLTVSATTQDSDDGLPPFSVRPNQGSLLPGKLVHIEVTFSPLSVGKFEARLRGLFDNMPDPGTLGAKDRGSGKATQLISLEGVAKQPFIHFDLHESDYLTAGRRNPELPGPAGTPIGVPLDNLTRVVELQTVGIGNKASKRFTVVNLTTMDLHFVIDNEDLRSPKDHKTITCMTNRGHIASGKQTEVSRLNQKQGTSLRSVVCTAFLFE</sequence>
<evidence type="ECO:0000256" key="4">
    <source>
        <dbReference type="ARBA" id="ARBA00023069"/>
    </source>
</evidence>
<evidence type="ECO:0000313" key="9">
    <source>
        <dbReference type="Proteomes" id="UP000822476"/>
    </source>
</evidence>
<gene>
    <name evidence="8" type="ORF">EG68_07991</name>
</gene>
<dbReference type="Proteomes" id="UP000822476">
    <property type="component" value="Unassembled WGS sequence"/>
</dbReference>
<evidence type="ECO:0000256" key="1">
    <source>
        <dbReference type="ARBA" id="ARBA00004138"/>
    </source>
</evidence>
<feature type="region of interest" description="Disordered" evidence="6">
    <location>
        <begin position="768"/>
        <end position="795"/>
    </location>
</feature>